<evidence type="ECO:0000256" key="2">
    <source>
        <dbReference type="SAM" id="Phobius"/>
    </source>
</evidence>
<organism evidence="3 4">
    <name type="scientific">Nocardia wallacei</name>
    <dbReference type="NCBI Taxonomy" id="480035"/>
    <lineage>
        <taxon>Bacteria</taxon>
        <taxon>Bacillati</taxon>
        <taxon>Actinomycetota</taxon>
        <taxon>Actinomycetes</taxon>
        <taxon>Mycobacteriales</taxon>
        <taxon>Nocardiaceae</taxon>
        <taxon>Nocardia</taxon>
    </lineage>
</organism>
<proteinExistence type="predicted"/>
<evidence type="ECO:0000313" key="3">
    <source>
        <dbReference type="EMBL" id="BCK54835.1"/>
    </source>
</evidence>
<gene>
    <name evidence="3" type="ORF">NWFMUON74_26070</name>
</gene>
<reference evidence="3 4" key="1">
    <citation type="submission" date="2020-08" db="EMBL/GenBank/DDBJ databases">
        <title>Genome Sequencing of Nocardia wallacei strain FMUON74 and assembly.</title>
        <authorList>
            <person name="Toyokawa M."/>
            <person name="Uesaka K."/>
        </authorList>
    </citation>
    <scope>NUCLEOTIDE SEQUENCE [LARGE SCALE GENOMIC DNA]</scope>
    <source>
        <strain evidence="3 4">FMUON74</strain>
    </source>
</reference>
<dbReference type="KEGG" id="nwl:NWFMUON74_26070"/>
<dbReference type="EMBL" id="AP023396">
    <property type="protein sequence ID" value="BCK54835.1"/>
    <property type="molecule type" value="Genomic_DNA"/>
</dbReference>
<dbReference type="Proteomes" id="UP000516173">
    <property type="component" value="Chromosome"/>
</dbReference>
<evidence type="ECO:0000313" key="4">
    <source>
        <dbReference type="Proteomes" id="UP000516173"/>
    </source>
</evidence>
<accession>A0A7G1KI48</accession>
<feature type="region of interest" description="Disordered" evidence="1">
    <location>
        <begin position="145"/>
        <end position="183"/>
    </location>
</feature>
<keyword evidence="2" id="KW-1133">Transmembrane helix</keyword>
<keyword evidence="4" id="KW-1185">Reference proteome</keyword>
<evidence type="ECO:0000256" key="1">
    <source>
        <dbReference type="SAM" id="MobiDB-lite"/>
    </source>
</evidence>
<feature type="transmembrane region" description="Helical" evidence="2">
    <location>
        <begin position="186"/>
        <end position="210"/>
    </location>
</feature>
<feature type="compositionally biased region" description="Low complexity" evidence="1">
    <location>
        <begin position="160"/>
        <end position="175"/>
    </location>
</feature>
<name>A0A7G1KI48_9NOCA</name>
<dbReference type="GeneID" id="80347158"/>
<dbReference type="AlphaFoldDB" id="A0A7G1KI48"/>
<keyword evidence="2" id="KW-0472">Membrane</keyword>
<protein>
    <submittedName>
        <fullName evidence="3">Uncharacterized protein</fullName>
    </submittedName>
</protein>
<dbReference type="RefSeq" id="WP_187688033.1">
    <property type="nucleotide sequence ID" value="NZ_AP023396.1"/>
</dbReference>
<keyword evidence="2" id="KW-0812">Transmembrane</keyword>
<sequence length="373" mass="38518">MSRPSGTDEPAVRLDDLIMRHGPMPEPHVRTLGATLARALSAAHALGRGFVAIRPADVEVTAAGPRLAESGGAAGRFTEVTAAAEVASLALVLVFAGGAAAPEALPFSAGTRELLRACISGNPGPTLDEVIRLLDSPPPEIWLPGGPVAATSPGPPTGPDPAGAEPAVPQGVPTGTPTPTPPGRRLPWIVTAACWAVILVVTAGTAVALAGRDGPHVYDPAAATDACALLDLAPLEKLAGKTTMPPDNTVLDHPDYKTLLCFGAYEHGSLSADVEVARAGSDNASRYRTHKLVVTGTSGEGITSGTRPGLGENAFYSVTKSGKGDMVGCNVGFIDANLTFDIRFDLHDDPGMSREELIDLCAQQSRRVMERLR</sequence>